<organism evidence="2 3">
    <name type="scientific">Mytilus coruscus</name>
    <name type="common">Sea mussel</name>
    <dbReference type="NCBI Taxonomy" id="42192"/>
    <lineage>
        <taxon>Eukaryota</taxon>
        <taxon>Metazoa</taxon>
        <taxon>Spiralia</taxon>
        <taxon>Lophotrochozoa</taxon>
        <taxon>Mollusca</taxon>
        <taxon>Bivalvia</taxon>
        <taxon>Autobranchia</taxon>
        <taxon>Pteriomorphia</taxon>
        <taxon>Mytilida</taxon>
        <taxon>Mytiloidea</taxon>
        <taxon>Mytilidae</taxon>
        <taxon>Mytilinae</taxon>
        <taxon>Mytilus</taxon>
    </lineage>
</organism>
<evidence type="ECO:0000313" key="3">
    <source>
        <dbReference type="Proteomes" id="UP000507470"/>
    </source>
</evidence>
<gene>
    <name evidence="2" type="ORF">MCOR_40904</name>
</gene>
<name>A0A6J8DJX2_MYTCO</name>
<dbReference type="AlphaFoldDB" id="A0A6J8DJX2"/>
<evidence type="ECO:0000313" key="2">
    <source>
        <dbReference type="EMBL" id="CAC5407424.1"/>
    </source>
</evidence>
<dbReference type="OrthoDB" id="6088563at2759"/>
<proteinExistence type="predicted"/>
<dbReference type="Proteomes" id="UP000507470">
    <property type="component" value="Unassembled WGS sequence"/>
</dbReference>
<reference evidence="2 3" key="1">
    <citation type="submission" date="2020-06" db="EMBL/GenBank/DDBJ databases">
        <authorList>
            <person name="Li R."/>
            <person name="Bekaert M."/>
        </authorList>
    </citation>
    <scope>NUCLEOTIDE SEQUENCE [LARGE SCALE GENOMIC DNA]</scope>
    <source>
        <strain evidence="3">wild</strain>
    </source>
</reference>
<feature type="region of interest" description="Disordered" evidence="1">
    <location>
        <begin position="136"/>
        <end position="176"/>
    </location>
</feature>
<feature type="compositionally biased region" description="Basic and acidic residues" evidence="1">
    <location>
        <begin position="136"/>
        <end position="147"/>
    </location>
</feature>
<feature type="region of interest" description="Disordered" evidence="1">
    <location>
        <begin position="1"/>
        <end position="45"/>
    </location>
</feature>
<accession>A0A6J8DJX2</accession>
<keyword evidence="3" id="KW-1185">Reference proteome</keyword>
<protein>
    <submittedName>
        <fullName evidence="2">Uncharacterized protein</fullName>
    </submittedName>
</protein>
<sequence length="176" mass="19975">MDGSSLYEDTQESITMEPVSPKSVRTSKEPVKTTGKKKKVSKSEIMQSEYDRKLQSMEENFNCKLDKLFGLLASNNQNRESLLRSDCVNIGNLPSGESRPLISLEPNLDQNLGLPRVSRNQDFDNRSEISIHVHQTERHDLDMRSDYDSGSGGSPVRQPNDEFILQNDNVNNRKCE</sequence>
<dbReference type="EMBL" id="CACVKT020007419">
    <property type="protein sequence ID" value="CAC5407424.1"/>
    <property type="molecule type" value="Genomic_DNA"/>
</dbReference>
<evidence type="ECO:0000256" key="1">
    <source>
        <dbReference type="SAM" id="MobiDB-lite"/>
    </source>
</evidence>